<reference evidence="2 3" key="1">
    <citation type="submission" date="2018-12" db="EMBL/GenBank/DDBJ databases">
        <title>Genome of Verticillium dahliae isolate Getta Getta.</title>
        <authorList>
            <person name="Gardiner D.M."/>
        </authorList>
    </citation>
    <scope>NUCLEOTIDE SEQUENCE [LARGE SCALE GENOMIC DNA]</scope>
    <source>
        <strain evidence="2 3">Getta Getta</strain>
    </source>
</reference>
<dbReference type="Proteomes" id="UP000288725">
    <property type="component" value="Chromosome 4"/>
</dbReference>
<dbReference type="EMBL" id="RSDZ01000014">
    <property type="protein sequence ID" value="RXG49347.1"/>
    <property type="molecule type" value="Genomic_DNA"/>
</dbReference>
<evidence type="ECO:0000313" key="3">
    <source>
        <dbReference type="Proteomes" id="UP000288725"/>
    </source>
</evidence>
<gene>
    <name evidence="2" type="ORF">VDGE_05684</name>
</gene>
<dbReference type="AlphaFoldDB" id="A0A444S7D4"/>
<proteinExistence type="predicted"/>
<sequence>MSGVEVIVGAVLGSVPIALEAYDRSGRLFETISTFRHYAKEVDLLDAKIGTQRVIFRNNAINLLTAVTQDRDSVQEVLKRPSPELPAAHARLSMSPMYRHRIDTLAELFVSCRQLSDQVNCVLQELCVQFEAIRCEVGTVSQKLSTSEWFKHVRSRVKLGLSKPQTEKAIKKLRALNGDFESIATHIIDGLRQLSLDSRGGKHNASYRSFSDMDTLRKYRRTRYASKAIHSTLHERWMCSSHPSHSFALNIVGHDTNTGKGKAKVDACSYVTCELATVPGQFFSPTEAELRLEIEQVCESDDENQNLRQQGDAQRVAEFQQLAISLETNVGGVRPVKLAKSKAGLGRLFRGISTSDKRLPGPAEAAVAHPSDLPQSVTASAVAEPMNTAAVPSPTPNPSAVVDFCRELRILTSDCIQRSLVATWELPRAQWFHIPEAALQTQNASQSISDLIQWIAEKPVVRSLSRPASVEMASRIAEGIMQFYSTPWLVDSDLGQNVRYINSAPVPSDAIELRGPYFAAELRGTRCAEHGRVGPAILQDAEGEPGGIRHVAEAARNKLLFSFGILLLEITYGRPWSTLRESVTGWDMPPDRAIADYRAAEKLAHLLVNQMGSNFPRIVKKCLGCDFGLGETDLDNEDLQRHFVKDVVAGLERLESRMREMDLALED</sequence>
<protein>
    <recommendedName>
        <fullName evidence="1">DUF7580 domain-containing protein</fullName>
    </recommendedName>
</protein>
<comment type="caution">
    <text evidence="2">The sequence shown here is derived from an EMBL/GenBank/DDBJ whole genome shotgun (WGS) entry which is preliminary data.</text>
</comment>
<accession>A0A444S7D4</accession>
<dbReference type="PANTHER" id="PTHR35186:SF4">
    <property type="entry name" value="PRION-INHIBITION AND PROPAGATION HELO DOMAIN-CONTAINING PROTEIN"/>
    <property type="match status" value="1"/>
</dbReference>
<evidence type="ECO:0000259" key="1">
    <source>
        <dbReference type="Pfam" id="PF24476"/>
    </source>
</evidence>
<dbReference type="InterPro" id="IPR056002">
    <property type="entry name" value="DUF7580"/>
</dbReference>
<evidence type="ECO:0000313" key="2">
    <source>
        <dbReference type="EMBL" id="RXG49347.1"/>
    </source>
</evidence>
<dbReference type="Pfam" id="PF24476">
    <property type="entry name" value="DUF7580"/>
    <property type="match status" value="1"/>
</dbReference>
<organism evidence="2 3">
    <name type="scientific">Verticillium dahliae</name>
    <name type="common">Verticillium wilt</name>
    <dbReference type="NCBI Taxonomy" id="27337"/>
    <lineage>
        <taxon>Eukaryota</taxon>
        <taxon>Fungi</taxon>
        <taxon>Dikarya</taxon>
        <taxon>Ascomycota</taxon>
        <taxon>Pezizomycotina</taxon>
        <taxon>Sordariomycetes</taxon>
        <taxon>Hypocreomycetidae</taxon>
        <taxon>Glomerellales</taxon>
        <taxon>Plectosphaerellaceae</taxon>
        <taxon>Verticillium</taxon>
    </lineage>
</organism>
<feature type="domain" description="DUF7580" evidence="1">
    <location>
        <begin position="430"/>
        <end position="652"/>
    </location>
</feature>
<name>A0A444S7D4_VERDA</name>
<dbReference type="PANTHER" id="PTHR35186">
    <property type="entry name" value="ANK_REP_REGION DOMAIN-CONTAINING PROTEIN"/>
    <property type="match status" value="1"/>
</dbReference>